<keyword evidence="3" id="KW-1185">Reference proteome</keyword>
<feature type="transmembrane region" description="Helical" evidence="1">
    <location>
        <begin position="169"/>
        <end position="189"/>
    </location>
</feature>
<sequence>MNKYRTLLSGDMRSLAKDPMLLLVLIGPLLLIVFTRWGLPPVSEWLSSENGFDLLAHSAFISVLMQALIAQLIGVAAGLLMLDERDERIVDYYAVTPLRKSGYVAYRLVLPVLICVGMSLLFVSFSGMSGPTGGRTLPLLLFVMEAPLFALFLVAFAANKVEGLALSKLIVLTLLGPISACYVAEPWQWVAGFLPTYWPAKLSLELAAGAGWQRQALLFGAGLALRSLLLYGLLRRFLSRVE</sequence>
<protein>
    <recommendedName>
        <fullName evidence="4">ABC transporter permease</fullName>
    </recommendedName>
</protein>
<dbReference type="Proteomes" id="UP001596028">
    <property type="component" value="Unassembled WGS sequence"/>
</dbReference>
<dbReference type="EMBL" id="JBHSEP010000001">
    <property type="protein sequence ID" value="MFC4597222.1"/>
    <property type="molecule type" value="Genomic_DNA"/>
</dbReference>
<evidence type="ECO:0000313" key="2">
    <source>
        <dbReference type="EMBL" id="MFC4597222.1"/>
    </source>
</evidence>
<keyword evidence="1" id="KW-0812">Transmembrane</keyword>
<feature type="transmembrane region" description="Helical" evidence="1">
    <location>
        <begin position="59"/>
        <end position="82"/>
    </location>
</feature>
<proteinExistence type="predicted"/>
<reference evidence="3" key="1">
    <citation type="journal article" date="2019" name="Int. J. Syst. Evol. Microbiol.">
        <title>The Global Catalogue of Microorganisms (GCM) 10K type strain sequencing project: providing services to taxonomists for standard genome sequencing and annotation.</title>
        <authorList>
            <consortium name="The Broad Institute Genomics Platform"/>
            <consortium name="The Broad Institute Genome Sequencing Center for Infectious Disease"/>
            <person name="Wu L."/>
            <person name="Ma J."/>
        </authorList>
    </citation>
    <scope>NUCLEOTIDE SEQUENCE [LARGE SCALE GENOMIC DNA]</scope>
    <source>
        <strain evidence="3">CCUG 49571</strain>
    </source>
</reference>
<evidence type="ECO:0008006" key="4">
    <source>
        <dbReference type="Google" id="ProtNLM"/>
    </source>
</evidence>
<evidence type="ECO:0000313" key="3">
    <source>
        <dbReference type="Proteomes" id="UP001596028"/>
    </source>
</evidence>
<feature type="transmembrane region" description="Helical" evidence="1">
    <location>
        <begin position="137"/>
        <end position="157"/>
    </location>
</feature>
<comment type="caution">
    <text evidence="2">The sequence shown here is derived from an EMBL/GenBank/DDBJ whole genome shotgun (WGS) entry which is preliminary data.</text>
</comment>
<dbReference type="RefSeq" id="WP_378092102.1">
    <property type="nucleotide sequence ID" value="NZ_JBHSEP010000001.1"/>
</dbReference>
<name>A0ABV9F6E6_9BACL</name>
<gene>
    <name evidence="2" type="ORF">ACFO3S_03125</name>
</gene>
<organism evidence="2 3">
    <name type="scientific">Cohnella hongkongensis</name>
    <dbReference type="NCBI Taxonomy" id="178337"/>
    <lineage>
        <taxon>Bacteria</taxon>
        <taxon>Bacillati</taxon>
        <taxon>Bacillota</taxon>
        <taxon>Bacilli</taxon>
        <taxon>Bacillales</taxon>
        <taxon>Paenibacillaceae</taxon>
        <taxon>Cohnella</taxon>
    </lineage>
</organism>
<keyword evidence="1" id="KW-0472">Membrane</keyword>
<feature type="transmembrane region" description="Helical" evidence="1">
    <location>
        <begin position="216"/>
        <end position="234"/>
    </location>
</feature>
<accession>A0ABV9F6E6</accession>
<feature type="transmembrane region" description="Helical" evidence="1">
    <location>
        <begin position="103"/>
        <end position="125"/>
    </location>
</feature>
<feature type="transmembrane region" description="Helical" evidence="1">
    <location>
        <begin position="20"/>
        <end position="39"/>
    </location>
</feature>
<evidence type="ECO:0000256" key="1">
    <source>
        <dbReference type="SAM" id="Phobius"/>
    </source>
</evidence>
<keyword evidence="1" id="KW-1133">Transmembrane helix</keyword>